<reference evidence="2" key="1">
    <citation type="journal article" date="2023" name="Science">
        <title>Elucidation of the pathway for biosynthesis of saponin adjuvants from the soapbark tree.</title>
        <authorList>
            <person name="Reed J."/>
            <person name="Orme A."/>
            <person name="El-Demerdash A."/>
            <person name="Owen C."/>
            <person name="Martin L.B.B."/>
            <person name="Misra R.C."/>
            <person name="Kikuchi S."/>
            <person name="Rejzek M."/>
            <person name="Martin A.C."/>
            <person name="Harkess A."/>
            <person name="Leebens-Mack J."/>
            <person name="Louveau T."/>
            <person name="Stephenson M.J."/>
            <person name="Osbourn A."/>
        </authorList>
    </citation>
    <scope>NUCLEOTIDE SEQUENCE</scope>
    <source>
        <strain evidence="2">S10</strain>
    </source>
</reference>
<dbReference type="GO" id="GO:0004826">
    <property type="term" value="F:phenylalanine-tRNA ligase activity"/>
    <property type="evidence" value="ECO:0007669"/>
    <property type="project" value="InterPro"/>
</dbReference>
<dbReference type="SUPFAM" id="SSF55681">
    <property type="entry name" value="Class II aaRS and biotin synthetases"/>
    <property type="match status" value="1"/>
</dbReference>
<sequence>MNLFPNSDILQLIHGLVDRVLEKNGVPSVSPGDSTGYYIERSDDPEFLPGRQASIIYKGNRIGTFGIVHPVVLKNFDIPDPCSFVELNIESFL</sequence>
<dbReference type="GO" id="GO:0006432">
    <property type="term" value="P:phenylalanyl-tRNA aminoacylation"/>
    <property type="evidence" value="ECO:0007669"/>
    <property type="project" value="InterPro"/>
</dbReference>
<evidence type="ECO:0000313" key="3">
    <source>
        <dbReference type="Proteomes" id="UP001163823"/>
    </source>
</evidence>
<feature type="domain" description="Phenylalanyl tRNA synthetase beta chain core" evidence="1">
    <location>
        <begin position="13"/>
        <end position="89"/>
    </location>
</feature>
<dbReference type="GO" id="GO:0009328">
    <property type="term" value="C:phenylalanine-tRNA ligase complex"/>
    <property type="evidence" value="ECO:0007669"/>
    <property type="project" value="TreeGrafter"/>
</dbReference>
<keyword evidence="2" id="KW-0436">Ligase</keyword>
<dbReference type="Proteomes" id="UP001163823">
    <property type="component" value="Chromosome 9"/>
</dbReference>
<gene>
    <name evidence="2" type="ORF">O6P43_022968</name>
</gene>
<dbReference type="InterPro" id="IPR041616">
    <property type="entry name" value="PheRS_beta_core"/>
</dbReference>
<dbReference type="PANTHER" id="PTHR10947">
    <property type="entry name" value="PHENYLALANYL-TRNA SYNTHETASE BETA CHAIN AND LEUCINE-RICH REPEAT-CONTAINING PROTEIN 47"/>
    <property type="match status" value="1"/>
</dbReference>
<name>A0AAD7LE85_QUISA</name>
<dbReference type="InterPro" id="IPR045060">
    <property type="entry name" value="Phe-tRNA-ligase_IIc_bsu"/>
</dbReference>
<dbReference type="KEGG" id="qsa:O6P43_022968"/>
<dbReference type="InterPro" id="IPR045864">
    <property type="entry name" value="aa-tRNA-synth_II/BPL/LPL"/>
</dbReference>
<dbReference type="AlphaFoldDB" id="A0AAD7LE85"/>
<evidence type="ECO:0000313" key="2">
    <source>
        <dbReference type="EMBL" id="KAJ7956540.1"/>
    </source>
</evidence>
<evidence type="ECO:0000259" key="1">
    <source>
        <dbReference type="Pfam" id="PF17759"/>
    </source>
</evidence>
<comment type="caution">
    <text evidence="2">The sequence shown here is derived from an EMBL/GenBank/DDBJ whole genome shotgun (WGS) entry which is preliminary data.</text>
</comment>
<accession>A0AAD7LE85</accession>
<proteinExistence type="predicted"/>
<organism evidence="2 3">
    <name type="scientific">Quillaja saponaria</name>
    <name type="common">Soap bark tree</name>
    <dbReference type="NCBI Taxonomy" id="32244"/>
    <lineage>
        <taxon>Eukaryota</taxon>
        <taxon>Viridiplantae</taxon>
        <taxon>Streptophyta</taxon>
        <taxon>Embryophyta</taxon>
        <taxon>Tracheophyta</taxon>
        <taxon>Spermatophyta</taxon>
        <taxon>Magnoliopsida</taxon>
        <taxon>eudicotyledons</taxon>
        <taxon>Gunneridae</taxon>
        <taxon>Pentapetalae</taxon>
        <taxon>rosids</taxon>
        <taxon>fabids</taxon>
        <taxon>Fabales</taxon>
        <taxon>Quillajaceae</taxon>
        <taxon>Quillaja</taxon>
    </lineage>
</organism>
<keyword evidence="3" id="KW-1185">Reference proteome</keyword>
<dbReference type="PANTHER" id="PTHR10947:SF0">
    <property type="entry name" value="PHENYLALANINE--TRNA LIGASE BETA SUBUNIT"/>
    <property type="match status" value="1"/>
</dbReference>
<dbReference type="Pfam" id="PF17759">
    <property type="entry name" value="tRNA_synthFbeta"/>
    <property type="match status" value="1"/>
</dbReference>
<dbReference type="EMBL" id="JARAOO010000009">
    <property type="protein sequence ID" value="KAJ7956540.1"/>
    <property type="molecule type" value="Genomic_DNA"/>
</dbReference>
<dbReference type="Gene3D" id="3.30.930.10">
    <property type="entry name" value="Bira Bifunctional Protein, Domain 2"/>
    <property type="match status" value="1"/>
</dbReference>
<protein>
    <submittedName>
        <fullName evidence="2">Phenylalanine--tRNA ligase beta subunit like</fullName>
    </submittedName>
</protein>